<name>A0A644UKL2_9ZZZZ</name>
<dbReference type="EMBL" id="VSSQ01000128">
    <property type="protein sequence ID" value="MPL79547.1"/>
    <property type="molecule type" value="Genomic_DNA"/>
</dbReference>
<dbReference type="Pfam" id="PF07610">
    <property type="entry name" value="DUF1573"/>
    <property type="match status" value="1"/>
</dbReference>
<evidence type="ECO:0000313" key="1">
    <source>
        <dbReference type="EMBL" id="MPL79547.1"/>
    </source>
</evidence>
<reference evidence="1" key="1">
    <citation type="submission" date="2019-08" db="EMBL/GenBank/DDBJ databases">
        <authorList>
            <person name="Kucharzyk K."/>
            <person name="Murdoch R.W."/>
            <person name="Higgins S."/>
            <person name="Loffler F."/>
        </authorList>
    </citation>
    <scope>NUCLEOTIDE SEQUENCE</scope>
</reference>
<dbReference type="InterPro" id="IPR013783">
    <property type="entry name" value="Ig-like_fold"/>
</dbReference>
<proteinExistence type="predicted"/>
<evidence type="ECO:0008006" key="2">
    <source>
        <dbReference type="Google" id="ProtNLM"/>
    </source>
</evidence>
<dbReference type="InterPro" id="IPR011467">
    <property type="entry name" value="DUF1573"/>
</dbReference>
<dbReference type="Gene3D" id="2.60.40.10">
    <property type="entry name" value="Immunoglobulins"/>
    <property type="match status" value="1"/>
</dbReference>
<gene>
    <name evidence="1" type="ORF">SDC9_25431</name>
</gene>
<sequence length="147" mass="16248">MKQIYSISYMLRKSILLFAIVLSVFFLMSCNKKDNTITTDLIENSTSVKFEKDIIDFGTLTSGEVVTCSFKFKNTGKNDLIISSVTANCGCAVADYPRNPIKPNGEGQITVRYDSEGSRGIRIMKEVSVLANTTPSTTRLRITADVN</sequence>
<dbReference type="AlphaFoldDB" id="A0A644UKL2"/>
<comment type="caution">
    <text evidence="1">The sequence shown here is derived from an EMBL/GenBank/DDBJ whole genome shotgun (WGS) entry which is preliminary data.</text>
</comment>
<protein>
    <recommendedName>
        <fullName evidence="2">DUF1573 domain-containing protein</fullName>
    </recommendedName>
</protein>
<dbReference type="PANTHER" id="PTHR37833">
    <property type="entry name" value="LIPOPROTEIN-RELATED"/>
    <property type="match status" value="1"/>
</dbReference>
<dbReference type="PANTHER" id="PTHR37833:SF1">
    <property type="entry name" value="SIGNAL PEPTIDE PROTEIN"/>
    <property type="match status" value="1"/>
</dbReference>
<organism evidence="1">
    <name type="scientific">bioreactor metagenome</name>
    <dbReference type="NCBI Taxonomy" id="1076179"/>
    <lineage>
        <taxon>unclassified sequences</taxon>
        <taxon>metagenomes</taxon>
        <taxon>ecological metagenomes</taxon>
    </lineage>
</organism>
<accession>A0A644UKL2</accession>
<dbReference type="PROSITE" id="PS51257">
    <property type="entry name" value="PROKAR_LIPOPROTEIN"/>
    <property type="match status" value="1"/>
</dbReference>